<proteinExistence type="predicted"/>
<dbReference type="VEuPathDB" id="FungiDB:HpaG808435"/>
<dbReference type="HOGENOM" id="CLU_3110504_0_0_1"/>
<reference evidence="2" key="1">
    <citation type="journal article" date="2010" name="Science">
        <title>Signatures of adaptation to obligate biotrophy in the Hyaloperonospora arabidopsidis genome.</title>
        <authorList>
            <person name="Baxter L."/>
            <person name="Tripathy S."/>
            <person name="Ishaque N."/>
            <person name="Boot N."/>
            <person name="Cabral A."/>
            <person name="Kemen E."/>
            <person name="Thines M."/>
            <person name="Ah-Fong A."/>
            <person name="Anderson R."/>
            <person name="Badejoko W."/>
            <person name="Bittner-Eddy P."/>
            <person name="Boore J.L."/>
            <person name="Chibucos M.C."/>
            <person name="Coates M."/>
            <person name="Dehal P."/>
            <person name="Delehaunty K."/>
            <person name="Dong S."/>
            <person name="Downton P."/>
            <person name="Dumas B."/>
            <person name="Fabro G."/>
            <person name="Fronick C."/>
            <person name="Fuerstenberg S.I."/>
            <person name="Fulton L."/>
            <person name="Gaulin E."/>
            <person name="Govers F."/>
            <person name="Hughes L."/>
            <person name="Humphray S."/>
            <person name="Jiang R.H."/>
            <person name="Judelson H."/>
            <person name="Kamoun S."/>
            <person name="Kyung K."/>
            <person name="Meijer H."/>
            <person name="Minx P."/>
            <person name="Morris P."/>
            <person name="Nelson J."/>
            <person name="Phuntumart V."/>
            <person name="Qutob D."/>
            <person name="Rehmany A."/>
            <person name="Rougon-Cardoso A."/>
            <person name="Ryden P."/>
            <person name="Torto-Alalibo T."/>
            <person name="Studholme D."/>
            <person name="Wang Y."/>
            <person name="Win J."/>
            <person name="Wood J."/>
            <person name="Clifton S.W."/>
            <person name="Rogers J."/>
            <person name="Van den Ackerveken G."/>
            <person name="Jones J.D."/>
            <person name="McDowell J.M."/>
            <person name="Beynon J."/>
            <person name="Tyler B.M."/>
        </authorList>
    </citation>
    <scope>NUCLEOTIDE SEQUENCE [LARGE SCALE GENOMIC DNA]</scope>
    <source>
        <strain evidence="2">Emoy2</strain>
    </source>
</reference>
<reference evidence="1" key="2">
    <citation type="submission" date="2015-06" db="UniProtKB">
        <authorList>
            <consortium name="EnsemblProtists"/>
        </authorList>
    </citation>
    <scope>IDENTIFICATION</scope>
    <source>
        <strain evidence="1">Emoy2</strain>
    </source>
</reference>
<dbReference type="EMBL" id="JH598525">
    <property type="status" value="NOT_ANNOTATED_CDS"/>
    <property type="molecule type" value="Genomic_DNA"/>
</dbReference>
<organism evidence="1 2">
    <name type="scientific">Hyaloperonospora arabidopsidis (strain Emoy2)</name>
    <name type="common">Downy mildew agent</name>
    <name type="synonym">Peronospora arabidopsidis</name>
    <dbReference type="NCBI Taxonomy" id="559515"/>
    <lineage>
        <taxon>Eukaryota</taxon>
        <taxon>Sar</taxon>
        <taxon>Stramenopiles</taxon>
        <taxon>Oomycota</taxon>
        <taxon>Peronosporomycetes</taxon>
        <taxon>Peronosporales</taxon>
        <taxon>Peronosporaceae</taxon>
        <taxon>Hyaloperonospora</taxon>
    </lineage>
</organism>
<dbReference type="Proteomes" id="UP000011713">
    <property type="component" value="Unassembled WGS sequence"/>
</dbReference>
<dbReference type="EnsemblProtists" id="HpaT808435">
    <property type="protein sequence ID" value="HpaP808435"/>
    <property type="gene ID" value="HpaG808435"/>
</dbReference>
<evidence type="ECO:0000313" key="1">
    <source>
        <dbReference type="EnsemblProtists" id="HpaP808435"/>
    </source>
</evidence>
<accession>M4BPU6</accession>
<protein>
    <submittedName>
        <fullName evidence="1">Uncharacterized protein</fullName>
    </submittedName>
</protein>
<keyword evidence="2" id="KW-1185">Reference proteome</keyword>
<name>M4BPU6_HYAAE</name>
<dbReference type="AlphaFoldDB" id="M4BPU6"/>
<evidence type="ECO:0000313" key="2">
    <source>
        <dbReference type="Proteomes" id="UP000011713"/>
    </source>
</evidence>
<dbReference type="InParanoid" id="M4BPU6"/>
<sequence length="51" mass="5769">MAIPKLAPAIGSAVFETLREPSVDSFVPVNSLFTLKESSSWRTMWWEVCRP</sequence>